<dbReference type="PANTHER" id="PTHR30146:SF109">
    <property type="entry name" value="HTH-TYPE TRANSCRIPTIONAL REGULATOR GALS"/>
    <property type="match status" value="1"/>
</dbReference>
<dbReference type="PANTHER" id="PTHR30146">
    <property type="entry name" value="LACI-RELATED TRANSCRIPTIONAL REPRESSOR"/>
    <property type="match status" value="1"/>
</dbReference>
<dbReference type="GO" id="GO:0000976">
    <property type="term" value="F:transcription cis-regulatory region binding"/>
    <property type="evidence" value="ECO:0007669"/>
    <property type="project" value="TreeGrafter"/>
</dbReference>
<evidence type="ECO:0000259" key="4">
    <source>
        <dbReference type="PROSITE" id="PS50932"/>
    </source>
</evidence>
<dbReference type="SUPFAM" id="SSF53822">
    <property type="entry name" value="Periplasmic binding protein-like I"/>
    <property type="match status" value="1"/>
</dbReference>
<dbReference type="SUPFAM" id="SSF47413">
    <property type="entry name" value="lambda repressor-like DNA-binding domains"/>
    <property type="match status" value="1"/>
</dbReference>
<dbReference type="CDD" id="cd01392">
    <property type="entry name" value="HTH_LacI"/>
    <property type="match status" value="1"/>
</dbReference>
<evidence type="ECO:0000256" key="1">
    <source>
        <dbReference type="ARBA" id="ARBA00023015"/>
    </source>
</evidence>
<protein>
    <submittedName>
        <fullName evidence="5">HTH-type transcriptional regulator GalR</fullName>
    </submittedName>
</protein>
<evidence type="ECO:0000256" key="3">
    <source>
        <dbReference type="ARBA" id="ARBA00023163"/>
    </source>
</evidence>
<dbReference type="InterPro" id="IPR010982">
    <property type="entry name" value="Lambda_DNA-bd_dom_sf"/>
</dbReference>
<evidence type="ECO:0000313" key="5">
    <source>
        <dbReference type="EMBL" id="AXE39376.1"/>
    </source>
</evidence>
<dbReference type="KEGG" id="acij:JS278_02224"/>
<dbReference type="Proteomes" id="UP000251995">
    <property type="component" value="Chromosome"/>
</dbReference>
<dbReference type="SMART" id="SM00354">
    <property type="entry name" value="HTH_LACI"/>
    <property type="match status" value="1"/>
</dbReference>
<dbReference type="PROSITE" id="PS50932">
    <property type="entry name" value="HTH_LACI_2"/>
    <property type="match status" value="1"/>
</dbReference>
<dbReference type="AlphaFoldDB" id="A0A344UVS8"/>
<reference evidence="5 6" key="1">
    <citation type="submission" date="2017-12" db="EMBL/GenBank/DDBJ databases">
        <title>The whole genome sequence of the Acidipropionibacterium virtanenii sp. nov. type strain JS278.</title>
        <authorList>
            <person name="Laine P."/>
            <person name="Deptula P."/>
            <person name="Varmanen P."/>
            <person name="Auvinen P."/>
        </authorList>
    </citation>
    <scope>NUCLEOTIDE SEQUENCE [LARGE SCALE GENOMIC DNA]</scope>
    <source>
        <strain evidence="5 6">JS278</strain>
    </source>
</reference>
<evidence type="ECO:0000313" key="6">
    <source>
        <dbReference type="Proteomes" id="UP000251995"/>
    </source>
</evidence>
<dbReference type="Gene3D" id="1.10.260.40">
    <property type="entry name" value="lambda repressor-like DNA-binding domains"/>
    <property type="match status" value="1"/>
</dbReference>
<dbReference type="Gene3D" id="3.40.50.2300">
    <property type="match status" value="2"/>
</dbReference>
<dbReference type="CDD" id="cd06267">
    <property type="entry name" value="PBP1_LacI_sugar_binding-like"/>
    <property type="match status" value="1"/>
</dbReference>
<dbReference type="GO" id="GO:0003700">
    <property type="term" value="F:DNA-binding transcription factor activity"/>
    <property type="evidence" value="ECO:0007669"/>
    <property type="project" value="TreeGrafter"/>
</dbReference>
<sequence>MRDVARAAGVSPALVSIVFREAAGASPRTREKVFATARSLGYVRDERARGLRSLQRDSIGITFRLDQPFQAAVVAGVYDAVNLAAHPIVTSPTSETRDEEEALSDLIANRCGAVIVLSSRLPADRLARIADDLPVVSIARTVDAPRVDWVASDERGGIRLAVDHLVELGHRDIVYLSDTGSAGGPERLEGFHDAVLAAGIRDSARAVGAGRTEDAGSAATLRLLDAGRLPTAIVGFNDRCALGVIDTLIRRGVRVPDEVSVVGFDDSEVAARSMIRMTSVRQDPIALARAAAERVMLRVGPGGGDLPAAGIVKPTSLTVRSTTAPPRVR</sequence>
<dbReference type="InterPro" id="IPR028082">
    <property type="entry name" value="Peripla_BP_I"/>
</dbReference>
<keyword evidence="2" id="KW-0238">DNA-binding</keyword>
<accession>A0A344UVS8</accession>
<proteinExistence type="predicted"/>
<dbReference type="EMBL" id="CP025198">
    <property type="protein sequence ID" value="AXE39376.1"/>
    <property type="molecule type" value="Genomic_DNA"/>
</dbReference>
<keyword evidence="3" id="KW-0804">Transcription</keyword>
<dbReference type="Pfam" id="PF00356">
    <property type="entry name" value="LacI"/>
    <property type="match status" value="1"/>
</dbReference>
<feature type="domain" description="HTH lacI-type" evidence="4">
    <location>
        <begin position="1"/>
        <end position="53"/>
    </location>
</feature>
<organism evidence="5 6">
    <name type="scientific">Acidipropionibacterium virtanenii</name>
    <dbReference type="NCBI Taxonomy" id="2057246"/>
    <lineage>
        <taxon>Bacteria</taxon>
        <taxon>Bacillati</taxon>
        <taxon>Actinomycetota</taxon>
        <taxon>Actinomycetes</taxon>
        <taxon>Propionibacteriales</taxon>
        <taxon>Propionibacteriaceae</taxon>
        <taxon>Acidipropionibacterium</taxon>
    </lineage>
</organism>
<dbReference type="InterPro" id="IPR000843">
    <property type="entry name" value="HTH_LacI"/>
</dbReference>
<keyword evidence="6" id="KW-1185">Reference proteome</keyword>
<name>A0A344UVS8_9ACTN</name>
<keyword evidence="1" id="KW-0805">Transcription regulation</keyword>
<dbReference type="InterPro" id="IPR046335">
    <property type="entry name" value="LacI/GalR-like_sensor"/>
</dbReference>
<evidence type="ECO:0000256" key="2">
    <source>
        <dbReference type="ARBA" id="ARBA00023125"/>
    </source>
</evidence>
<dbReference type="Pfam" id="PF13377">
    <property type="entry name" value="Peripla_BP_3"/>
    <property type="match status" value="1"/>
</dbReference>
<gene>
    <name evidence="5" type="primary">galR_1</name>
    <name evidence="5" type="ORF">JS278_02224</name>
</gene>